<feature type="compositionally biased region" description="Low complexity" evidence="1">
    <location>
        <begin position="150"/>
        <end position="168"/>
    </location>
</feature>
<accession>A0A9P9ASZ7</accession>
<dbReference type="AlphaFoldDB" id="A0A9P9ASZ7"/>
<evidence type="ECO:0000256" key="1">
    <source>
        <dbReference type="SAM" id="MobiDB-lite"/>
    </source>
</evidence>
<feature type="compositionally biased region" description="Polar residues" evidence="1">
    <location>
        <begin position="251"/>
        <end position="269"/>
    </location>
</feature>
<evidence type="ECO:0000313" key="3">
    <source>
        <dbReference type="Proteomes" id="UP000777438"/>
    </source>
</evidence>
<organism evidence="2 3">
    <name type="scientific">Thelonectria olida</name>
    <dbReference type="NCBI Taxonomy" id="1576542"/>
    <lineage>
        <taxon>Eukaryota</taxon>
        <taxon>Fungi</taxon>
        <taxon>Dikarya</taxon>
        <taxon>Ascomycota</taxon>
        <taxon>Pezizomycotina</taxon>
        <taxon>Sordariomycetes</taxon>
        <taxon>Hypocreomycetidae</taxon>
        <taxon>Hypocreales</taxon>
        <taxon>Nectriaceae</taxon>
        <taxon>Thelonectria</taxon>
    </lineage>
</organism>
<feature type="region of interest" description="Disordered" evidence="1">
    <location>
        <begin position="55"/>
        <end position="108"/>
    </location>
</feature>
<dbReference type="OrthoDB" id="5244801at2759"/>
<evidence type="ECO:0000313" key="2">
    <source>
        <dbReference type="EMBL" id="KAH6898817.1"/>
    </source>
</evidence>
<name>A0A9P9ASZ7_9HYPO</name>
<dbReference type="Proteomes" id="UP000777438">
    <property type="component" value="Unassembled WGS sequence"/>
</dbReference>
<feature type="region of interest" description="Disordered" evidence="1">
    <location>
        <begin position="14"/>
        <end position="42"/>
    </location>
</feature>
<feature type="region of interest" description="Disordered" evidence="1">
    <location>
        <begin position="150"/>
        <end position="213"/>
    </location>
</feature>
<feature type="region of interest" description="Disordered" evidence="1">
    <location>
        <begin position="250"/>
        <end position="269"/>
    </location>
</feature>
<sequence>MANGIDLMERLFTKKKPSAVSTDATEPAAAREQQFPSPSFIRPKATRMAAREEVIVKQPSTRAPSVVDGLSPRRSLSVRAQNPAYSSDSSRLQYSPVRNSSLRDLEESPQFDDGFYDFKFPRPPTHTGGISVRSSASTTNFSTNSFELLSNRSPVSRSRRQSQAVSQRLDTPPPSDLEDDDPRCPRYFQNKKLPELPPGALLTPGPSPEISPVLDSQLNESASIDDLRRAVGEGLRRQLLHSNRDAFLRPESQSSLESSTYEASVTSSTLREPDLNDFLDLTDEDIAETDSEARLTPESGHSPVPSMLDPTTSTSPRKKSLLTLTPPYATRPAAAAAFEAARIANRYNFDLVYVVNLWPDMSVIPTAGPEEDSSSINSEFSAKAPRGLTGRLLAAYGLHNVKSPFQISALVHAKILRTQGWIEYRNQSARTDEFARGFACSFYTGQHSRTSSVASNASANPAKMRQSDRGIVFAAYRKPRADGSMAGVGCNKAQLAEVHKDAEALVEMLIDIHAANRRRQPLPYSPISDETGPMPMQRLSLH</sequence>
<dbReference type="EMBL" id="JAGPYM010000002">
    <property type="protein sequence ID" value="KAH6898817.1"/>
    <property type="molecule type" value="Genomic_DNA"/>
</dbReference>
<reference evidence="2 3" key="1">
    <citation type="journal article" date="2021" name="Nat. Commun.">
        <title>Genetic determinants of endophytism in the Arabidopsis root mycobiome.</title>
        <authorList>
            <person name="Mesny F."/>
            <person name="Miyauchi S."/>
            <person name="Thiergart T."/>
            <person name="Pickel B."/>
            <person name="Atanasova L."/>
            <person name="Karlsson M."/>
            <person name="Huettel B."/>
            <person name="Barry K.W."/>
            <person name="Haridas S."/>
            <person name="Chen C."/>
            <person name="Bauer D."/>
            <person name="Andreopoulos W."/>
            <person name="Pangilinan J."/>
            <person name="LaButti K."/>
            <person name="Riley R."/>
            <person name="Lipzen A."/>
            <person name="Clum A."/>
            <person name="Drula E."/>
            <person name="Henrissat B."/>
            <person name="Kohler A."/>
            <person name="Grigoriev I.V."/>
            <person name="Martin F.M."/>
            <person name="Hacquard S."/>
        </authorList>
    </citation>
    <scope>NUCLEOTIDE SEQUENCE [LARGE SCALE GENOMIC DNA]</scope>
    <source>
        <strain evidence="2 3">MPI-CAGE-CH-0241</strain>
    </source>
</reference>
<keyword evidence="3" id="KW-1185">Reference proteome</keyword>
<protein>
    <submittedName>
        <fullName evidence="2">Uncharacterized protein</fullName>
    </submittedName>
</protein>
<feature type="region of interest" description="Disordered" evidence="1">
    <location>
        <begin position="521"/>
        <end position="542"/>
    </location>
</feature>
<feature type="compositionally biased region" description="Polar residues" evidence="1">
    <location>
        <begin position="78"/>
        <end position="100"/>
    </location>
</feature>
<proteinExistence type="predicted"/>
<gene>
    <name evidence="2" type="ORF">B0T10DRAFT_120680</name>
</gene>
<comment type="caution">
    <text evidence="2">The sequence shown here is derived from an EMBL/GenBank/DDBJ whole genome shotgun (WGS) entry which is preliminary data.</text>
</comment>
<feature type="region of interest" description="Disordered" evidence="1">
    <location>
        <begin position="291"/>
        <end position="319"/>
    </location>
</feature>